<name>A0AB38U931_BACT4</name>
<protein>
    <recommendedName>
        <fullName evidence="3">DUF1642 domain-containing protein</fullName>
    </recommendedName>
</protein>
<dbReference type="AlphaFoldDB" id="A0AB38U931"/>
<accession>A0AB38U931</accession>
<reference evidence="1" key="1">
    <citation type="submission" date="2021-06" db="EMBL/GenBank/DDBJ databases">
        <title>Interrogation of the integrated mobile genetic elements in gut-associated Bacteroides with a consensus prediction approach.</title>
        <authorList>
            <person name="Campbell D.E."/>
            <person name="Leigh J.R."/>
            <person name="Kim T."/>
            <person name="England W."/>
            <person name="Whitaker R.J."/>
            <person name="Degnan P.H."/>
        </authorList>
    </citation>
    <scope>NUCLEOTIDE SEQUENCE</scope>
    <source>
        <strain evidence="1">VPI-3443</strain>
    </source>
</reference>
<dbReference type="RefSeq" id="WP_264455079.1">
    <property type="nucleotide sequence ID" value="NZ_CP083685.1"/>
</dbReference>
<evidence type="ECO:0008006" key="3">
    <source>
        <dbReference type="Google" id="ProtNLM"/>
    </source>
</evidence>
<gene>
    <name evidence="1" type="ORF">KQP74_15690</name>
</gene>
<evidence type="ECO:0000313" key="1">
    <source>
        <dbReference type="EMBL" id="UYU89387.1"/>
    </source>
</evidence>
<organism evidence="1 2">
    <name type="scientific">Bacteroides thetaiotaomicron</name>
    <dbReference type="NCBI Taxonomy" id="818"/>
    <lineage>
        <taxon>Bacteria</taxon>
        <taxon>Pseudomonadati</taxon>
        <taxon>Bacteroidota</taxon>
        <taxon>Bacteroidia</taxon>
        <taxon>Bacteroidales</taxon>
        <taxon>Bacteroidaceae</taxon>
        <taxon>Bacteroides</taxon>
    </lineage>
</organism>
<dbReference type="Proteomes" id="UP001162960">
    <property type="component" value="Chromosome"/>
</dbReference>
<sequence>MDRMKIIIPHEGVNEIPEGFKPLLTDEGKLVSIIPKGMHREDAYWIKTERIIPVVDWEQRRYELVKAAMQGYCANSLDCVVRTANSESIAQWSVSMADAVIKQLKEGDGWNEFKDWYNGAIYGEHCIFRYEILDNGNVVPDYITAVWNDYTCDYINERLSEYFTDYKITHWKSINKPKGLTK</sequence>
<evidence type="ECO:0000313" key="2">
    <source>
        <dbReference type="Proteomes" id="UP001162960"/>
    </source>
</evidence>
<proteinExistence type="predicted"/>
<dbReference type="EMBL" id="CP083685">
    <property type="protein sequence ID" value="UYU89387.1"/>
    <property type="molecule type" value="Genomic_DNA"/>
</dbReference>